<keyword evidence="2" id="KW-0472">Membrane</keyword>
<reference evidence="4 5" key="1">
    <citation type="journal article" date="2021" name="DNA Res.">
        <title>Genome analysis of Candida subhashii reveals its hybrid nature and dual mitochondrial genome conformations.</title>
        <authorList>
            <person name="Mixao V."/>
            <person name="Hegedusova E."/>
            <person name="Saus E."/>
            <person name="Pryszcz L.P."/>
            <person name="Cillingova A."/>
            <person name="Nosek J."/>
            <person name="Gabaldon T."/>
        </authorList>
    </citation>
    <scope>NUCLEOTIDE SEQUENCE [LARGE SCALE GENOMIC DNA]</scope>
    <source>
        <strain evidence="4 5">CBS 10753</strain>
    </source>
</reference>
<dbReference type="OrthoDB" id="687730at2759"/>
<feature type="compositionally biased region" description="Low complexity" evidence="1">
    <location>
        <begin position="34"/>
        <end position="47"/>
    </location>
</feature>
<feature type="transmembrane region" description="Helical" evidence="2">
    <location>
        <begin position="716"/>
        <end position="732"/>
    </location>
</feature>
<keyword evidence="5" id="KW-1185">Reference proteome</keyword>
<evidence type="ECO:0000313" key="4">
    <source>
        <dbReference type="EMBL" id="KAG7661309.1"/>
    </source>
</evidence>
<evidence type="ECO:0000256" key="1">
    <source>
        <dbReference type="SAM" id="MobiDB-lite"/>
    </source>
</evidence>
<protein>
    <recommendedName>
        <fullName evidence="3">FHA domain-containing protein</fullName>
    </recommendedName>
</protein>
<dbReference type="Proteomes" id="UP000694255">
    <property type="component" value="Unassembled WGS sequence"/>
</dbReference>
<feature type="region of interest" description="Disordered" evidence="1">
    <location>
        <begin position="582"/>
        <end position="662"/>
    </location>
</feature>
<feature type="compositionally biased region" description="Acidic residues" evidence="1">
    <location>
        <begin position="634"/>
        <end position="645"/>
    </location>
</feature>
<dbReference type="InterPro" id="IPR051176">
    <property type="entry name" value="Cent_Immune-Sig_Mod"/>
</dbReference>
<dbReference type="PROSITE" id="PS50006">
    <property type="entry name" value="FHA_DOMAIN"/>
    <property type="match status" value="1"/>
</dbReference>
<proteinExistence type="predicted"/>
<dbReference type="PANTHER" id="PTHR15715:SF37">
    <property type="entry name" value="LD47843P"/>
    <property type="match status" value="1"/>
</dbReference>
<keyword evidence="2" id="KW-1133">Transmembrane helix</keyword>
<feature type="compositionally biased region" description="Polar residues" evidence="1">
    <location>
        <begin position="589"/>
        <end position="598"/>
    </location>
</feature>
<dbReference type="PANTHER" id="PTHR15715">
    <property type="entry name" value="CENTROSOMAL PROTEIN OF 170 KDA"/>
    <property type="match status" value="1"/>
</dbReference>
<sequence>MTDISISLEMTPPTQEPFPNIDIKKNAASTTNYTKNSQSRNSTSKSSNHTRHSSGDNGVSKGRKRSNSQSQVVPAPPKPPLSSASSAASKHHYGRSNHQSQHTRTPQILTRKRNQAQYYVSLLPLNDTFIKKHLPVATYPETTKLGRPTGTKHKPDVTNGYFDSRVLSRNHAQIYIEPSSGKLMLQDLGSSNGTYLNDVRLGTDPVEIQIGDIVCLGFNVQAESTHKQISLKIENINVISNTGVESALFGSIEELDASKYKHLSFVEDIYRQIIESESSATTNNNKPEIVDQAIIPNCSLDSALFGDINPNLEDNLLGLYSQTNSGIYNNSQITNSTALENVISVLVLNLSRVKQQNSSLNTLDKFFTNYRTQLNEMNRKFLDDEFKTHLTSVSDELKRQTSAYESMAEKARIQEIESEEKLTMVRKERQSCEAELDVMTRIVSEYKQQEIEYRANYQDSLLKIKVLENERDSLQATITELKKNQERREQDQEQERLNGSKGYESKEDTIELEGEEEEEEDNSKENLAEVEEIKVENQAHEEEHMNEITEEIGGSVGNLAEIEDVSNAINGFIMDLSRTPSVREYDSTHGGSRKSSIELTPPVSDSEEEEEEYEAREKEITRNNDKPEIPDPLTPEEEGEEDEEAGFSQEQSESILRKRLQSASLKDHMDIEKFQPPIDIEPFPTVSESSKDNSNLNKHRNSIKAKFLQGRDFQNVHAIAFAMSGFLVGYFLQRATG</sequence>
<comment type="caution">
    <text evidence="4">The sequence shown here is derived from an EMBL/GenBank/DDBJ whole genome shotgun (WGS) entry which is preliminary data.</text>
</comment>
<dbReference type="GeneID" id="73472001"/>
<dbReference type="AlphaFoldDB" id="A0A8J5UVV6"/>
<feature type="compositionally biased region" description="Basic and acidic residues" evidence="1">
    <location>
        <begin position="481"/>
        <end position="509"/>
    </location>
</feature>
<dbReference type="GO" id="GO:0005737">
    <property type="term" value="C:cytoplasm"/>
    <property type="evidence" value="ECO:0007669"/>
    <property type="project" value="TreeGrafter"/>
</dbReference>
<dbReference type="EMBL" id="JAGSYN010000222">
    <property type="protein sequence ID" value="KAG7661309.1"/>
    <property type="molecule type" value="Genomic_DNA"/>
</dbReference>
<dbReference type="InterPro" id="IPR000253">
    <property type="entry name" value="FHA_dom"/>
</dbReference>
<gene>
    <name evidence="4" type="ORF">J8A68_005201</name>
</gene>
<feature type="domain" description="FHA" evidence="3">
    <location>
        <begin position="143"/>
        <end position="201"/>
    </location>
</feature>
<feature type="region of interest" description="Disordered" evidence="1">
    <location>
        <begin position="675"/>
        <end position="697"/>
    </location>
</feature>
<evidence type="ECO:0000256" key="2">
    <source>
        <dbReference type="SAM" id="Phobius"/>
    </source>
</evidence>
<dbReference type="SMART" id="SM00240">
    <property type="entry name" value="FHA"/>
    <property type="match status" value="1"/>
</dbReference>
<evidence type="ECO:0000313" key="5">
    <source>
        <dbReference type="Proteomes" id="UP000694255"/>
    </source>
</evidence>
<accession>A0A8J5UVV6</accession>
<feature type="compositionally biased region" description="Polar residues" evidence="1">
    <location>
        <begin position="96"/>
        <end position="108"/>
    </location>
</feature>
<feature type="region of interest" description="Disordered" evidence="1">
    <location>
        <begin position="481"/>
        <end position="526"/>
    </location>
</feature>
<dbReference type="Pfam" id="PF00498">
    <property type="entry name" value="FHA"/>
    <property type="match status" value="1"/>
</dbReference>
<feature type="region of interest" description="Disordered" evidence="1">
    <location>
        <begin position="1"/>
        <end position="111"/>
    </location>
</feature>
<feature type="compositionally biased region" description="Acidic residues" evidence="1">
    <location>
        <begin position="605"/>
        <end position="614"/>
    </location>
</feature>
<dbReference type="RefSeq" id="XP_049261542.1">
    <property type="nucleotide sequence ID" value="XM_049409241.1"/>
</dbReference>
<organism evidence="4 5">
    <name type="scientific">[Candida] subhashii</name>
    <dbReference type="NCBI Taxonomy" id="561895"/>
    <lineage>
        <taxon>Eukaryota</taxon>
        <taxon>Fungi</taxon>
        <taxon>Dikarya</taxon>
        <taxon>Ascomycota</taxon>
        <taxon>Saccharomycotina</taxon>
        <taxon>Pichiomycetes</taxon>
        <taxon>Debaryomycetaceae</taxon>
        <taxon>Spathaspora</taxon>
    </lineage>
</organism>
<evidence type="ECO:0000259" key="3">
    <source>
        <dbReference type="PROSITE" id="PS50006"/>
    </source>
</evidence>
<feature type="compositionally biased region" description="Polar residues" evidence="1">
    <location>
        <begin position="686"/>
        <end position="696"/>
    </location>
</feature>
<keyword evidence="2" id="KW-0812">Transmembrane</keyword>
<name>A0A8J5UVV6_9ASCO</name>
<feature type="compositionally biased region" description="Acidic residues" evidence="1">
    <location>
        <begin position="510"/>
        <end position="522"/>
    </location>
</feature>
<feature type="compositionally biased region" description="Basic and acidic residues" evidence="1">
    <location>
        <begin position="615"/>
        <end position="629"/>
    </location>
</feature>